<dbReference type="EMBL" id="JAZHYN010000020">
    <property type="protein sequence ID" value="MEF3366593.1"/>
    <property type="molecule type" value="Genomic_DNA"/>
</dbReference>
<dbReference type="InterPro" id="IPR016193">
    <property type="entry name" value="Cytidine_deaminase-like"/>
</dbReference>
<dbReference type="Gene3D" id="3.40.140.10">
    <property type="entry name" value="Cytidine Deaminase, domain 2"/>
    <property type="match status" value="1"/>
</dbReference>
<reference evidence="2 3" key="1">
    <citation type="submission" date="2024-02" db="EMBL/GenBank/DDBJ databases">
        <authorList>
            <person name="Grouzdev D."/>
        </authorList>
    </citation>
    <scope>NUCLEOTIDE SEQUENCE [LARGE SCALE GENOMIC DNA]</scope>
    <source>
        <strain evidence="2 3">9N</strain>
    </source>
</reference>
<proteinExistence type="predicted"/>
<dbReference type="InterPro" id="IPR002125">
    <property type="entry name" value="CMP_dCMP_dom"/>
</dbReference>
<dbReference type="SUPFAM" id="SSF53927">
    <property type="entry name" value="Cytidine deaminase-like"/>
    <property type="match status" value="1"/>
</dbReference>
<dbReference type="PROSITE" id="PS51747">
    <property type="entry name" value="CYT_DCMP_DEAMINASES_2"/>
    <property type="match status" value="1"/>
</dbReference>
<dbReference type="Pfam" id="PF00383">
    <property type="entry name" value="dCMP_cyt_deam_1"/>
    <property type="match status" value="1"/>
</dbReference>
<feature type="domain" description="CMP/dCMP-type deaminase" evidence="1">
    <location>
        <begin position="55"/>
        <end position="173"/>
    </location>
</feature>
<comment type="caution">
    <text evidence="2">The sequence shown here is derived from an EMBL/GenBank/DDBJ whole genome shotgun (WGS) entry which is preliminary data.</text>
</comment>
<name>A0ABU7XJ70_9HYPH</name>
<dbReference type="Proteomes" id="UP001350748">
    <property type="component" value="Unassembled WGS sequence"/>
</dbReference>
<keyword evidence="3" id="KW-1185">Reference proteome</keyword>
<accession>A0ABU7XJ70</accession>
<evidence type="ECO:0000313" key="3">
    <source>
        <dbReference type="Proteomes" id="UP001350748"/>
    </source>
</evidence>
<evidence type="ECO:0000259" key="1">
    <source>
        <dbReference type="PROSITE" id="PS51747"/>
    </source>
</evidence>
<evidence type="ECO:0000313" key="2">
    <source>
        <dbReference type="EMBL" id="MEF3366593.1"/>
    </source>
</evidence>
<protein>
    <submittedName>
        <fullName evidence="2">Nucleoside deaminase</fullName>
        <ecNumber evidence="2">3.5.4.33</ecNumber>
    </submittedName>
</protein>
<dbReference type="EC" id="3.5.4.33" evidence="2"/>
<dbReference type="CDD" id="cd01285">
    <property type="entry name" value="nucleoside_deaminase"/>
    <property type="match status" value="1"/>
</dbReference>
<organism evidence="2 3">
    <name type="scientific">Methylocystis borbori</name>
    <dbReference type="NCBI Taxonomy" id="3118750"/>
    <lineage>
        <taxon>Bacteria</taxon>
        <taxon>Pseudomonadati</taxon>
        <taxon>Pseudomonadota</taxon>
        <taxon>Alphaproteobacteria</taxon>
        <taxon>Hyphomicrobiales</taxon>
        <taxon>Methylocystaceae</taxon>
        <taxon>Methylocystis</taxon>
    </lineage>
</organism>
<keyword evidence="2" id="KW-0378">Hydrolase</keyword>
<dbReference type="PANTHER" id="PTHR11079">
    <property type="entry name" value="CYTOSINE DEAMINASE FAMILY MEMBER"/>
    <property type="match status" value="1"/>
</dbReference>
<dbReference type="RefSeq" id="WP_332081610.1">
    <property type="nucleotide sequence ID" value="NZ_JAZHYN010000020.1"/>
</dbReference>
<dbReference type="PANTHER" id="PTHR11079:SF161">
    <property type="entry name" value="CMP_DCMP-TYPE DEAMINASE DOMAIN-CONTAINING PROTEIN"/>
    <property type="match status" value="1"/>
</dbReference>
<dbReference type="GO" id="GO:0052717">
    <property type="term" value="F:tRNA-specific adenosine-34 deaminase activity"/>
    <property type="evidence" value="ECO:0007669"/>
    <property type="project" value="UniProtKB-EC"/>
</dbReference>
<gene>
    <name evidence="2" type="ORF">V3H18_08615</name>
</gene>
<sequence>MADKGMADEAHWLDRLFSTPHVVPRRAFLASGAAVFAAASIGEAGAATGASGATDQDRAYMRQAIELMRKAGVVDKTGGPFGVVIVRDGEVLAAEGNSVVRDNDPTAHAEVKAIRAACKKVGSPHLKGATLFSSCEPCPMCYAASYWARVNKIYYAAAWPDYADLFDDANISADIKKPYAQRTVPVEPLLRSEAQKVWAEFRNLPDRAKY</sequence>